<sequence length="136" mass="14846">MIIGENLAHETLVCCPACIKREGPAPPSNPPILETTILILATRHAARLAAGVLLSCILVPAHAKQPASQRPASRCEASGKPCPPAKRTRAATQECRRLRTAITESEQAERHIRSAMMEAVQQDLFNLRKRYKTLGC</sequence>
<evidence type="ECO:0000313" key="2">
    <source>
        <dbReference type="EMBL" id="SFD92449.1"/>
    </source>
</evidence>
<dbReference type="STRING" id="1164594.SAMN05216204_1469"/>
<evidence type="ECO:0000256" key="1">
    <source>
        <dbReference type="SAM" id="MobiDB-lite"/>
    </source>
</evidence>
<gene>
    <name evidence="2" type="ORF">SAMN05216204_1469</name>
</gene>
<dbReference type="AlphaFoldDB" id="A0A1I1WBS7"/>
<keyword evidence="3" id="KW-1185">Reference proteome</keyword>
<accession>A0A1I1WBS7</accession>
<protein>
    <submittedName>
        <fullName evidence="2">Uncharacterized protein</fullName>
    </submittedName>
</protein>
<name>A0A1I1WBS7_9BURK</name>
<dbReference type="Proteomes" id="UP000198639">
    <property type="component" value="Unassembled WGS sequence"/>
</dbReference>
<proteinExistence type="predicted"/>
<organism evidence="2 3">
    <name type="scientific">Massilia yuzhufengensis</name>
    <dbReference type="NCBI Taxonomy" id="1164594"/>
    <lineage>
        <taxon>Bacteria</taxon>
        <taxon>Pseudomonadati</taxon>
        <taxon>Pseudomonadota</taxon>
        <taxon>Betaproteobacteria</taxon>
        <taxon>Burkholderiales</taxon>
        <taxon>Oxalobacteraceae</taxon>
        <taxon>Telluria group</taxon>
        <taxon>Massilia</taxon>
    </lineage>
</organism>
<feature type="region of interest" description="Disordered" evidence="1">
    <location>
        <begin position="64"/>
        <end position="93"/>
    </location>
</feature>
<evidence type="ECO:0000313" key="3">
    <source>
        <dbReference type="Proteomes" id="UP000198639"/>
    </source>
</evidence>
<dbReference type="RefSeq" id="WP_091877255.1">
    <property type="nucleotide sequence ID" value="NZ_FOLD01000046.1"/>
</dbReference>
<dbReference type="EMBL" id="FOLD01000046">
    <property type="protein sequence ID" value="SFD92449.1"/>
    <property type="molecule type" value="Genomic_DNA"/>
</dbReference>
<reference evidence="3" key="1">
    <citation type="submission" date="2016-10" db="EMBL/GenBank/DDBJ databases">
        <authorList>
            <person name="Varghese N."/>
            <person name="Submissions S."/>
        </authorList>
    </citation>
    <scope>NUCLEOTIDE SEQUENCE [LARGE SCALE GENOMIC DNA]</scope>
    <source>
        <strain evidence="3">CGMCC 1.12041</strain>
    </source>
</reference>